<keyword evidence="5 6" id="KW-0456">Lyase</keyword>
<keyword evidence="6" id="KW-0963">Cytoplasm</keyword>
<proteinExistence type="inferred from homology"/>
<organism evidence="8 9">
    <name type="scientific">Terriglobus roseus</name>
    <dbReference type="NCBI Taxonomy" id="392734"/>
    <lineage>
        <taxon>Bacteria</taxon>
        <taxon>Pseudomonadati</taxon>
        <taxon>Acidobacteriota</taxon>
        <taxon>Terriglobia</taxon>
        <taxon>Terriglobales</taxon>
        <taxon>Acidobacteriaceae</taxon>
        <taxon>Terriglobus</taxon>
    </lineage>
</organism>
<dbReference type="FunFam" id="3.30.230.40:FF:000003">
    <property type="entry name" value="Imidazoleglycerol-phosphate dehydratase HisB"/>
    <property type="match status" value="1"/>
</dbReference>
<evidence type="ECO:0000256" key="3">
    <source>
        <dbReference type="ARBA" id="ARBA00022605"/>
    </source>
</evidence>
<evidence type="ECO:0000313" key="8">
    <source>
        <dbReference type="EMBL" id="SDE66593.1"/>
    </source>
</evidence>
<dbReference type="GO" id="GO:0000105">
    <property type="term" value="P:L-histidine biosynthetic process"/>
    <property type="evidence" value="ECO:0007669"/>
    <property type="project" value="UniProtKB-UniRule"/>
</dbReference>
<protein>
    <recommendedName>
        <fullName evidence="2 6">Imidazoleglycerol-phosphate dehydratase</fullName>
        <shortName evidence="6">IGPD</shortName>
        <ecNumber evidence="6">4.2.1.19</ecNumber>
    </recommendedName>
</protein>
<accession>A0A1G7ESF8</accession>
<dbReference type="RefSeq" id="WP_083343417.1">
    <property type="nucleotide sequence ID" value="NZ_LT629690.1"/>
</dbReference>
<dbReference type="FunFam" id="3.30.230.40:FF:000001">
    <property type="entry name" value="Imidazoleglycerol-phosphate dehydratase HisB"/>
    <property type="match status" value="1"/>
</dbReference>
<dbReference type="InterPro" id="IPR000807">
    <property type="entry name" value="ImidazoleglycerolP_deHydtase"/>
</dbReference>
<dbReference type="GO" id="GO:0005737">
    <property type="term" value="C:cytoplasm"/>
    <property type="evidence" value="ECO:0007669"/>
    <property type="project" value="UniProtKB-SubCell"/>
</dbReference>
<keyword evidence="4 6" id="KW-0368">Histidine biosynthesis</keyword>
<comment type="subcellular location">
    <subcellularLocation>
        <location evidence="6">Cytoplasm</location>
    </subcellularLocation>
</comment>
<evidence type="ECO:0000313" key="9">
    <source>
        <dbReference type="Proteomes" id="UP000182427"/>
    </source>
</evidence>
<name>A0A1G7ESF8_9BACT</name>
<comment type="pathway">
    <text evidence="1 6">Amino-acid biosynthesis; L-histidine biosynthesis; L-histidine from 5-phospho-alpha-D-ribose 1-diphosphate: step 6/9.</text>
</comment>
<evidence type="ECO:0000256" key="7">
    <source>
        <dbReference type="SAM" id="MobiDB-lite"/>
    </source>
</evidence>
<dbReference type="CDD" id="cd07914">
    <property type="entry name" value="IGPD"/>
    <property type="match status" value="1"/>
</dbReference>
<dbReference type="OrthoDB" id="9790411at2"/>
<evidence type="ECO:0000256" key="4">
    <source>
        <dbReference type="ARBA" id="ARBA00023102"/>
    </source>
</evidence>
<keyword evidence="3 6" id="KW-0028">Amino-acid biosynthesis</keyword>
<dbReference type="PANTHER" id="PTHR23133:SF2">
    <property type="entry name" value="IMIDAZOLEGLYCEROL-PHOSPHATE DEHYDRATASE"/>
    <property type="match status" value="1"/>
</dbReference>
<dbReference type="NCBIfam" id="NF002111">
    <property type="entry name" value="PRK00951.2-1"/>
    <property type="match status" value="1"/>
</dbReference>
<comment type="catalytic activity">
    <reaction evidence="6">
        <text>D-erythro-1-(imidazol-4-yl)glycerol 3-phosphate = 3-(imidazol-4-yl)-2-oxopropyl phosphate + H2O</text>
        <dbReference type="Rhea" id="RHEA:11040"/>
        <dbReference type="ChEBI" id="CHEBI:15377"/>
        <dbReference type="ChEBI" id="CHEBI:57766"/>
        <dbReference type="ChEBI" id="CHEBI:58278"/>
        <dbReference type="EC" id="4.2.1.19"/>
    </reaction>
</comment>
<evidence type="ECO:0000256" key="1">
    <source>
        <dbReference type="ARBA" id="ARBA00005047"/>
    </source>
</evidence>
<dbReference type="GO" id="GO:0004424">
    <property type="term" value="F:imidazoleglycerol-phosphate dehydratase activity"/>
    <property type="evidence" value="ECO:0007669"/>
    <property type="project" value="UniProtKB-UniRule"/>
</dbReference>
<dbReference type="NCBIfam" id="NF002114">
    <property type="entry name" value="PRK00951.2-4"/>
    <property type="match status" value="1"/>
</dbReference>
<gene>
    <name evidence="6" type="primary">hisB</name>
    <name evidence="8" type="ORF">SAMN05444167_0080</name>
</gene>
<dbReference type="InterPro" id="IPR020565">
    <property type="entry name" value="ImidazoleglycerP_deHydtase_CS"/>
</dbReference>
<dbReference type="InterPro" id="IPR020568">
    <property type="entry name" value="Ribosomal_Su5_D2-typ_SF"/>
</dbReference>
<evidence type="ECO:0000256" key="6">
    <source>
        <dbReference type="HAMAP-Rule" id="MF_00076"/>
    </source>
</evidence>
<dbReference type="Pfam" id="PF00475">
    <property type="entry name" value="IGPD"/>
    <property type="match status" value="1"/>
</dbReference>
<dbReference type="EMBL" id="LT629690">
    <property type="protein sequence ID" value="SDE66593.1"/>
    <property type="molecule type" value="Genomic_DNA"/>
</dbReference>
<keyword evidence="9" id="KW-1185">Reference proteome</keyword>
<evidence type="ECO:0000256" key="2">
    <source>
        <dbReference type="ARBA" id="ARBA00016664"/>
    </source>
</evidence>
<dbReference type="PROSITE" id="PS00954">
    <property type="entry name" value="IGP_DEHYDRATASE_1"/>
    <property type="match status" value="1"/>
</dbReference>
<dbReference type="Gene3D" id="3.30.230.40">
    <property type="entry name" value="Imidazole glycerol phosphate dehydratase, domain 1"/>
    <property type="match status" value="2"/>
</dbReference>
<dbReference type="HAMAP" id="MF_00076">
    <property type="entry name" value="HisB"/>
    <property type="match status" value="1"/>
</dbReference>
<sequence>MSNEQNGSDLHTAPAYTEAFPNQPGTPAVAATASPRIAEIDRNTTETKIKLRLNLDGQGTYNVRTGIRFFDHMLELFTRHGGFDLDLVCNGDLDVDQHHTIEDVGIALGEAFDKALGDKKGILRAGYFVMAMDETLAVAAIDISGRVGYAVDDQVNVAIVGDMQTELVTDFFDGFARGGRCNVHVKTMYGRSNHHKIEAIFKAFARALRGAVSRDERMKDLLPSTKGLL</sequence>
<reference evidence="8 9" key="1">
    <citation type="submission" date="2016-10" db="EMBL/GenBank/DDBJ databases">
        <authorList>
            <person name="de Groot N.N."/>
        </authorList>
    </citation>
    <scope>NUCLEOTIDE SEQUENCE [LARGE SCALE GENOMIC DNA]</scope>
    <source>
        <strain evidence="8 9">GAS232</strain>
    </source>
</reference>
<dbReference type="UniPathway" id="UPA00031">
    <property type="reaction ID" value="UER00011"/>
</dbReference>
<evidence type="ECO:0000256" key="5">
    <source>
        <dbReference type="ARBA" id="ARBA00023239"/>
    </source>
</evidence>
<dbReference type="SUPFAM" id="SSF54211">
    <property type="entry name" value="Ribosomal protein S5 domain 2-like"/>
    <property type="match status" value="2"/>
</dbReference>
<dbReference type="InterPro" id="IPR038494">
    <property type="entry name" value="IGPD_sf"/>
</dbReference>
<feature type="region of interest" description="Disordered" evidence="7">
    <location>
        <begin position="1"/>
        <end position="31"/>
    </location>
</feature>
<dbReference type="PANTHER" id="PTHR23133">
    <property type="entry name" value="IMIDAZOLEGLYCEROL-PHOSPHATE DEHYDRATASE HIS7"/>
    <property type="match status" value="1"/>
</dbReference>
<comment type="similarity">
    <text evidence="6">Belongs to the imidazoleglycerol-phosphate dehydratase family.</text>
</comment>
<dbReference type="AlphaFoldDB" id="A0A1G7ESF8"/>
<dbReference type="Proteomes" id="UP000182427">
    <property type="component" value="Chromosome I"/>
</dbReference>
<dbReference type="EC" id="4.2.1.19" evidence="6"/>